<reference evidence="1" key="1">
    <citation type="submission" date="2019-08" db="EMBL/GenBank/DDBJ databases">
        <title>Genome sequence of Clostridiales bacterium MT110.</title>
        <authorList>
            <person name="Cao J."/>
        </authorList>
    </citation>
    <scope>NUCLEOTIDE SEQUENCE</scope>
    <source>
        <strain evidence="1">MT110</strain>
    </source>
</reference>
<dbReference type="Proteomes" id="UP000594014">
    <property type="component" value="Chromosome"/>
</dbReference>
<protein>
    <submittedName>
        <fullName evidence="1">DUF2892 domain-containing protein</fullName>
    </submittedName>
</protein>
<accession>A0ACD1AJ25</accession>
<keyword evidence="2" id="KW-1185">Reference proteome</keyword>
<organism evidence="1 2">
    <name type="scientific">Anoxybacterium hadale</name>
    <dbReference type="NCBI Taxonomy" id="3408580"/>
    <lineage>
        <taxon>Bacteria</taxon>
        <taxon>Bacillati</taxon>
        <taxon>Bacillota</taxon>
        <taxon>Clostridia</taxon>
        <taxon>Peptostreptococcales</taxon>
        <taxon>Anaerovoracaceae</taxon>
        <taxon>Anoxybacterium</taxon>
    </lineage>
</organism>
<evidence type="ECO:0000313" key="2">
    <source>
        <dbReference type="Proteomes" id="UP000594014"/>
    </source>
</evidence>
<evidence type="ECO:0000313" key="1">
    <source>
        <dbReference type="EMBL" id="QOX65985.1"/>
    </source>
</evidence>
<gene>
    <name evidence="1" type="ORF">FRZ06_16755</name>
</gene>
<dbReference type="EMBL" id="CP042469">
    <property type="protein sequence ID" value="QOX65985.1"/>
    <property type="molecule type" value="Genomic_DNA"/>
</dbReference>
<proteinExistence type="predicted"/>
<name>A0ACD1AJ25_9FIRM</name>
<sequence length="150" mass="16819">MKNVLPSTTHRVATYTNPEMNESIRRSTLETLSELEDAGEAEITKRIQKLDSEWDVERVVEAKAAMCVVGCSLFGIAKNKYWSFLTLIAGTFLLQHALLGWCPSAPVVRKMGVRTAEEINQEKMALKLMRKDFAHVKHNDAESVLGAVEK</sequence>